<feature type="coiled-coil region" evidence="1">
    <location>
        <begin position="3"/>
        <end position="33"/>
    </location>
</feature>
<dbReference type="EMBL" id="UYRR01031947">
    <property type="protein sequence ID" value="VDK53444.1"/>
    <property type="molecule type" value="Genomic_DNA"/>
</dbReference>
<dbReference type="Proteomes" id="UP000267096">
    <property type="component" value="Unassembled WGS sequence"/>
</dbReference>
<keyword evidence="1" id="KW-0175">Coiled coil</keyword>
<name>A0A0M3K376_ANISI</name>
<reference evidence="5" key="1">
    <citation type="submission" date="2017-02" db="UniProtKB">
        <authorList>
            <consortium name="WormBaseParasite"/>
        </authorList>
    </citation>
    <scope>IDENTIFICATION</scope>
</reference>
<dbReference type="OrthoDB" id="5851612at2759"/>
<organism evidence="5">
    <name type="scientific">Anisakis simplex</name>
    <name type="common">Herring worm</name>
    <dbReference type="NCBI Taxonomy" id="6269"/>
    <lineage>
        <taxon>Eukaryota</taxon>
        <taxon>Metazoa</taxon>
        <taxon>Ecdysozoa</taxon>
        <taxon>Nematoda</taxon>
        <taxon>Chromadorea</taxon>
        <taxon>Rhabditida</taxon>
        <taxon>Spirurina</taxon>
        <taxon>Ascaridomorpha</taxon>
        <taxon>Ascaridoidea</taxon>
        <taxon>Anisakidae</taxon>
        <taxon>Anisakis</taxon>
        <taxon>Anisakis simplex complex</taxon>
    </lineage>
</organism>
<evidence type="ECO:0000256" key="1">
    <source>
        <dbReference type="SAM" id="Coils"/>
    </source>
</evidence>
<feature type="compositionally biased region" description="Basic and acidic residues" evidence="2">
    <location>
        <begin position="278"/>
        <end position="292"/>
    </location>
</feature>
<accession>A0A0M3K376</accession>
<gene>
    <name evidence="3" type="ORF">ASIM_LOCUS14822</name>
</gene>
<feature type="compositionally biased region" description="Low complexity" evidence="2">
    <location>
        <begin position="122"/>
        <end position="133"/>
    </location>
</feature>
<evidence type="ECO:0000256" key="2">
    <source>
        <dbReference type="SAM" id="MobiDB-lite"/>
    </source>
</evidence>
<protein>
    <submittedName>
        <fullName evidence="5">Shugoshin_C domain-containing protein</fullName>
    </submittedName>
</protein>
<keyword evidence="4" id="KW-1185">Reference proteome</keyword>
<dbReference type="WBParaSite" id="ASIM_0001541301-mRNA-1">
    <property type="protein sequence ID" value="ASIM_0001541301-mRNA-1"/>
    <property type="gene ID" value="ASIM_0001541301"/>
</dbReference>
<dbReference type="AlphaFoldDB" id="A0A0M3K376"/>
<feature type="compositionally biased region" description="Basic and acidic residues" evidence="2">
    <location>
        <begin position="134"/>
        <end position="143"/>
    </location>
</feature>
<reference evidence="3 4" key="2">
    <citation type="submission" date="2018-11" db="EMBL/GenBank/DDBJ databases">
        <authorList>
            <consortium name="Pathogen Informatics"/>
        </authorList>
    </citation>
    <scope>NUCLEOTIDE SEQUENCE [LARGE SCALE GENOMIC DNA]</scope>
</reference>
<feature type="compositionally biased region" description="Polar residues" evidence="2">
    <location>
        <begin position="245"/>
        <end position="256"/>
    </location>
</feature>
<evidence type="ECO:0000313" key="3">
    <source>
        <dbReference type="EMBL" id="VDK53444.1"/>
    </source>
</evidence>
<feature type="region of interest" description="Disordered" evidence="2">
    <location>
        <begin position="224"/>
        <end position="292"/>
    </location>
</feature>
<sequence>MDLAGRESRIRELEAINKRLMEQITEMENAEDERRIELIANRRVQITLQRKVKLIKTAALKSIGSLQRFVDVIDKSTDNSMALSSSQLFEKEHSPIVKTSLLEIVPESPSYSPHFMPLSSLNSAASASQPLSPQERKRSMEKEDISMKKIATMAQEHVESPDVEVLEDHVAAEESPVDTETRGVLCPYVTGRSKRRSPSVGNRGLAILPNGAAVSLQDVSSISLAESRNSEEQENSRNGADECRSNGSSEQDSWTSRAPFERCSSGRPMRRAASKIKSLKEPSCNRKLRREE</sequence>
<proteinExistence type="predicted"/>
<evidence type="ECO:0000313" key="4">
    <source>
        <dbReference type="Proteomes" id="UP000267096"/>
    </source>
</evidence>
<evidence type="ECO:0000313" key="5">
    <source>
        <dbReference type="WBParaSite" id="ASIM_0001541301-mRNA-1"/>
    </source>
</evidence>
<feature type="region of interest" description="Disordered" evidence="2">
    <location>
        <begin position="122"/>
        <end position="143"/>
    </location>
</feature>
<feature type="compositionally biased region" description="Basic and acidic residues" evidence="2">
    <location>
        <begin position="228"/>
        <end position="244"/>
    </location>
</feature>